<dbReference type="SMART" id="SM00387">
    <property type="entry name" value="HATPase_c"/>
    <property type="match status" value="1"/>
</dbReference>
<dbReference type="Gene3D" id="3.30.565.10">
    <property type="entry name" value="Histidine kinase-like ATPase, C-terminal domain"/>
    <property type="match status" value="1"/>
</dbReference>
<dbReference type="Proteomes" id="UP000095255">
    <property type="component" value="Unassembled WGS sequence"/>
</dbReference>
<dbReference type="InterPro" id="IPR005467">
    <property type="entry name" value="His_kinase_dom"/>
</dbReference>
<keyword evidence="11" id="KW-1185">Reference proteome</keyword>
<dbReference type="EMBL" id="MJAT01000038">
    <property type="protein sequence ID" value="OEH84430.1"/>
    <property type="molecule type" value="Genomic_DNA"/>
</dbReference>
<dbReference type="PRINTS" id="PR00344">
    <property type="entry name" value="BCTRLSENSOR"/>
</dbReference>
<evidence type="ECO:0000256" key="5">
    <source>
        <dbReference type="ARBA" id="ARBA00022679"/>
    </source>
</evidence>
<evidence type="ECO:0000256" key="2">
    <source>
        <dbReference type="ARBA" id="ARBA00004370"/>
    </source>
</evidence>
<dbReference type="InterPro" id="IPR036890">
    <property type="entry name" value="HATPase_C_sf"/>
</dbReference>
<dbReference type="FunFam" id="1.10.287.130:FF:000070">
    <property type="entry name" value="Histidine kinase sensor protein"/>
    <property type="match status" value="1"/>
</dbReference>
<dbReference type="InterPro" id="IPR050351">
    <property type="entry name" value="BphY/WalK/GraS-like"/>
</dbReference>
<evidence type="ECO:0000313" key="11">
    <source>
        <dbReference type="Proteomes" id="UP000095255"/>
    </source>
</evidence>
<evidence type="ECO:0000256" key="3">
    <source>
        <dbReference type="ARBA" id="ARBA00012438"/>
    </source>
</evidence>
<name>A0A1E5L2R6_9FIRM</name>
<organism evidence="10 11">
    <name type="scientific">Desulfuribacillus stibiiarsenatis</name>
    <dbReference type="NCBI Taxonomy" id="1390249"/>
    <lineage>
        <taxon>Bacteria</taxon>
        <taxon>Bacillati</taxon>
        <taxon>Bacillota</taxon>
        <taxon>Desulfuribacillia</taxon>
        <taxon>Desulfuribacillales</taxon>
        <taxon>Desulfuribacillaceae</taxon>
        <taxon>Desulfuribacillus</taxon>
    </lineage>
</organism>
<dbReference type="Gene3D" id="1.10.287.130">
    <property type="match status" value="1"/>
</dbReference>
<dbReference type="Pfam" id="PF02518">
    <property type="entry name" value="HATPase_c"/>
    <property type="match status" value="1"/>
</dbReference>
<dbReference type="STRING" id="1390249.BHU72_09435"/>
<keyword evidence="8" id="KW-0175">Coiled coil</keyword>
<evidence type="ECO:0000256" key="1">
    <source>
        <dbReference type="ARBA" id="ARBA00000085"/>
    </source>
</evidence>
<comment type="caution">
    <text evidence="10">The sequence shown here is derived from an EMBL/GenBank/DDBJ whole genome shotgun (WGS) entry which is preliminary data.</text>
</comment>
<evidence type="ECO:0000259" key="9">
    <source>
        <dbReference type="PROSITE" id="PS50109"/>
    </source>
</evidence>
<protein>
    <recommendedName>
        <fullName evidence="3">histidine kinase</fullName>
        <ecNumber evidence="3">2.7.13.3</ecNumber>
    </recommendedName>
</protein>
<comment type="catalytic activity">
    <reaction evidence="1">
        <text>ATP + protein L-histidine = ADP + protein N-phospho-L-histidine.</text>
        <dbReference type="EC" id="2.7.13.3"/>
    </reaction>
</comment>
<accession>A0A1E5L2R6</accession>
<sequence>MKRRYDSLSKYTAPMDLREKLIGLGEVSIQKSYYPELQKRIHELEQAHQEIQQLNTDLEARVNQRTMQLEMANKELEAFSYSVSHDLKAPLRTINGFSKALLEDYAESLNEEAQDYLLRIRKASLHMGNLIDSLLVLSRSARSDLSMVRVNLSQIICELIEKSKTENRHRKIQCEIEQNVIVRGDESLLRIAMTNLIENAIKYSPPENTYIQFGTTDDTSRKAYFIKDCGIGFNMQYYDRLFTPFQRLHNDTDIPGVGIGLATVRRIIARHGGEIWAESKIGDGSTFFFSTSECI</sequence>
<proteinExistence type="predicted"/>
<dbReference type="PANTHER" id="PTHR42878:SF15">
    <property type="entry name" value="BACTERIOPHYTOCHROME"/>
    <property type="match status" value="1"/>
</dbReference>
<feature type="domain" description="Histidine kinase" evidence="9">
    <location>
        <begin position="82"/>
        <end position="295"/>
    </location>
</feature>
<dbReference type="InterPro" id="IPR003594">
    <property type="entry name" value="HATPase_dom"/>
</dbReference>
<keyword evidence="4" id="KW-0597">Phosphoprotein</keyword>
<dbReference type="SUPFAM" id="SSF47384">
    <property type="entry name" value="Homodimeric domain of signal transducing histidine kinase"/>
    <property type="match status" value="1"/>
</dbReference>
<dbReference type="AlphaFoldDB" id="A0A1E5L2R6"/>
<evidence type="ECO:0000256" key="8">
    <source>
        <dbReference type="SAM" id="Coils"/>
    </source>
</evidence>
<dbReference type="PROSITE" id="PS50109">
    <property type="entry name" value="HIS_KIN"/>
    <property type="match status" value="1"/>
</dbReference>
<evidence type="ECO:0000313" key="10">
    <source>
        <dbReference type="EMBL" id="OEH84430.1"/>
    </source>
</evidence>
<dbReference type="PANTHER" id="PTHR42878">
    <property type="entry name" value="TWO-COMPONENT HISTIDINE KINASE"/>
    <property type="match status" value="1"/>
</dbReference>
<comment type="subcellular location">
    <subcellularLocation>
        <location evidence="2">Membrane</location>
    </subcellularLocation>
</comment>
<dbReference type="Pfam" id="PF00512">
    <property type="entry name" value="HisKA"/>
    <property type="match status" value="1"/>
</dbReference>
<dbReference type="GO" id="GO:0016020">
    <property type="term" value="C:membrane"/>
    <property type="evidence" value="ECO:0007669"/>
    <property type="project" value="UniProtKB-SubCell"/>
</dbReference>
<evidence type="ECO:0000256" key="6">
    <source>
        <dbReference type="ARBA" id="ARBA00022777"/>
    </source>
</evidence>
<dbReference type="CDD" id="cd00082">
    <property type="entry name" value="HisKA"/>
    <property type="match status" value="1"/>
</dbReference>
<dbReference type="GO" id="GO:0000156">
    <property type="term" value="F:phosphorelay response regulator activity"/>
    <property type="evidence" value="ECO:0007669"/>
    <property type="project" value="TreeGrafter"/>
</dbReference>
<dbReference type="InterPro" id="IPR036097">
    <property type="entry name" value="HisK_dim/P_sf"/>
</dbReference>
<dbReference type="SUPFAM" id="SSF55874">
    <property type="entry name" value="ATPase domain of HSP90 chaperone/DNA topoisomerase II/histidine kinase"/>
    <property type="match status" value="1"/>
</dbReference>
<dbReference type="SMART" id="SM00388">
    <property type="entry name" value="HisKA"/>
    <property type="match status" value="1"/>
</dbReference>
<dbReference type="EC" id="2.7.13.3" evidence="3"/>
<dbReference type="InterPro" id="IPR004358">
    <property type="entry name" value="Sig_transdc_His_kin-like_C"/>
</dbReference>
<dbReference type="InterPro" id="IPR003661">
    <property type="entry name" value="HisK_dim/P_dom"/>
</dbReference>
<evidence type="ECO:0000256" key="7">
    <source>
        <dbReference type="ARBA" id="ARBA00023012"/>
    </source>
</evidence>
<keyword evidence="6" id="KW-0418">Kinase</keyword>
<gene>
    <name evidence="10" type="ORF">BHU72_09435</name>
</gene>
<dbReference type="GO" id="GO:0000155">
    <property type="term" value="F:phosphorelay sensor kinase activity"/>
    <property type="evidence" value="ECO:0007669"/>
    <property type="project" value="InterPro"/>
</dbReference>
<evidence type="ECO:0000256" key="4">
    <source>
        <dbReference type="ARBA" id="ARBA00022553"/>
    </source>
</evidence>
<dbReference type="GO" id="GO:0007234">
    <property type="term" value="P:osmosensory signaling via phosphorelay pathway"/>
    <property type="evidence" value="ECO:0007669"/>
    <property type="project" value="TreeGrafter"/>
</dbReference>
<keyword evidence="7" id="KW-0902">Two-component regulatory system</keyword>
<dbReference type="FunFam" id="3.30.565.10:FF:000006">
    <property type="entry name" value="Sensor histidine kinase WalK"/>
    <property type="match status" value="1"/>
</dbReference>
<keyword evidence="5" id="KW-0808">Transferase</keyword>
<dbReference type="GO" id="GO:0030295">
    <property type="term" value="F:protein kinase activator activity"/>
    <property type="evidence" value="ECO:0007669"/>
    <property type="project" value="TreeGrafter"/>
</dbReference>
<feature type="coiled-coil region" evidence="8">
    <location>
        <begin position="34"/>
        <end position="75"/>
    </location>
</feature>
<dbReference type="RefSeq" id="WP_069703143.1">
    <property type="nucleotide sequence ID" value="NZ_MJAT01000038.1"/>
</dbReference>
<reference evidence="10 11" key="1">
    <citation type="submission" date="2016-09" db="EMBL/GenBank/DDBJ databases">
        <title>Desulfuribacillus arsenicus sp. nov., an obligately anaerobic, dissimilatory arsenic- and antimonate-reducing bacterium isolated from anoxic sediments.</title>
        <authorList>
            <person name="Abin C.A."/>
            <person name="Hollibaugh J.T."/>
        </authorList>
    </citation>
    <scope>NUCLEOTIDE SEQUENCE [LARGE SCALE GENOMIC DNA]</scope>
    <source>
        <strain evidence="10 11">MLFW-2</strain>
    </source>
</reference>